<reference evidence="2" key="1">
    <citation type="journal article" date="2015" name="ISME J.">
        <title>Draft Genome Sequence of Streptomyces incarnatus NRRL8089, which Produces the Nucleoside Antibiotic Sinefungin.</title>
        <authorList>
            <person name="Oshima K."/>
            <person name="Hattori M."/>
            <person name="Shimizu H."/>
            <person name="Fukuda K."/>
            <person name="Nemoto M."/>
            <person name="Inagaki K."/>
            <person name="Tamura T."/>
        </authorList>
    </citation>
    <scope>NUCLEOTIDE SEQUENCE</scope>
    <source>
        <strain evidence="2">FACHB-1375</strain>
    </source>
</reference>
<dbReference type="InterPro" id="IPR012334">
    <property type="entry name" value="Pectin_lyas_fold"/>
</dbReference>
<accession>A0A926ZIL3</accession>
<dbReference type="Proteomes" id="UP000641646">
    <property type="component" value="Unassembled WGS sequence"/>
</dbReference>
<dbReference type="NCBIfam" id="TIGR01901">
    <property type="entry name" value="adhes_NPXG"/>
    <property type="match status" value="1"/>
</dbReference>
<dbReference type="SMART" id="SM00912">
    <property type="entry name" value="Haemagg_act"/>
    <property type="match status" value="1"/>
</dbReference>
<dbReference type="Pfam" id="PF05860">
    <property type="entry name" value="TPS"/>
    <property type="match status" value="1"/>
</dbReference>
<keyword evidence="3" id="KW-1185">Reference proteome</keyword>
<proteinExistence type="predicted"/>
<protein>
    <submittedName>
        <fullName evidence="2">Filamentous hemagglutinin N-terminal domain-containing protein</fullName>
    </submittedName>
</protein>
<feature type="domain" description="Filamentous haemagglutinin FhaB/tRNA nuclease CdiA-like TPS" evidence="1">
    <location>
        <begin position="46"/>
        <end position="158"/>
    </location>
</feature>
<evidence type="ECO:0000259" key="1">
    <source>
        <dbReference type="SMART" id="SM00912"/>
    </source>
</evidence>
<evidence type="ECO:0000313" key="2">
    <source>
        <dbReference type="EMBL" id="MBD2184175.1"/>
    </source>
</evidence>
<dbReference type="InterPro" id="IPR008638">
    <property type="entry name" value="FhaB/CdiA-like_TPS"/>
</dbReference>
<dbReference type="SUPFAM" id="SSF51126">
    <property type="entry name" value="Pectin lyase-like"/>
    <property type="match status" value="5"/>
</dbReference>
<dbReference type="RefSeq" id="WP_190470035.1">
    <property type="nucleotide sequence ID" value="NZ_JACJPW010000074.1"/>
</dbReference>
<dbReference type="Gene3D" id="2.160.20.10">
    <property type="entry name" value="Single-stranded right-handed beta-helix, Pectin lyase-like"/>
    <property type="match status" value="3"/>
</dbReference>
<evidence type="ECO:0000313" key="3">
    <source>
        <dbReference type="Proteomes" id="UP000641646"/>
    </source>
</evidence>
<sequence>MQMRSPYAQVSLPALFCPQVKLKLWLASGLALLYLGWGREVRSQIVPDATLSTNVTTLDNQKFTINDGNRAGNNLFHSFREFSIPTGGEAFFNNAVEIQNIFSRVTGNSISNIDGLIRANGTANLFLINPNGIIFGQNAKLNIGGSFLGSTASSIKFGDGIEFSATNPQAAPLLSINVPVGLQYGNNPGEIRVQGKGQEFGQEDLTESFHSELNPLEVTPGKNLILVGGNVIVDGGILQAPGGRVEIGGLAGEGTVELNADGSLSFPDGVTGETPVPQADVSIINKAGINVLAGGGGSIAITARNIDISGESLFSAGIASDLGSPESRAGDISLSATEGIAIDSSFIQNNVNPDAVGNSGNIRINAKSVSVTNGADIDTSTFGQGNAGSITIIASDTVSFDGGGKDGSPRGIGSTVQAGAVGNAGEISITAQSVSLTNGVDIDTSTFGQGNAGKVTIIASDTIFLDGESEDGTPSNLGSTVQPDAVGDAGGISITAKSLFVTNGAQLDTSTNGRGNAGIVNIIASDTVTFDGEGKDGLPSGAFSRVEPSAEGDAGGVSITAKSLFVTNGAELSSSTLGQGNAGSVTIMASDTVTFDGERQNGSNSGAFSQVNSNAVGDAGDVSITAKSVNVTNGAQLSSSTNGRGNAGIVNIIASDTVTFDGERKDGKSSSGAFSQVNSNGVGDGLGVSITAKSLLVTNGAQLSSSTFGQGNAGRVTIMASDTVTFDGERKDGLSSGAFSLVNSNGVGDAGDVSITAKSANVTNGAQLSSSTFGQGNAGSVRIIASDTVTFDGERKDGKFSSGAFSQVNSNAVGDAGDVSITAKSVNVTNGAQVSSSTLGQGKAGSVRIMASDTVTFDGERKDGSNSGAFSRVNLNGVGDAGDVSITAKSANVTNGAQLSSSTDGQGNAGSVTMMASDTVTFDGSRKDGLSSGAFSQVNSNGVGDAGGVSITAKSVNLTNGTRLSSASRGQGAAGNILVEADAINLNNKALISTETIQGFNSTREDQASIRLGASSLILHQNSRITTNAQGENIIGGNITINADVIAALDNSDISANSLNARGGNIIINAQAIFGAQSRTREELQSLLNTDDPTLLDPRNLLSSDITATGADSSLSGTVAVNTPDVDPSSGLLVLPDNLVDATSLVASSCRSTGTEQNQFVVTGKGGLPPSPLEALDSSATWVDLRLTDSSQTGIVGKLPNFHSPSPMSNTQIVEAQGWVVNSKGEVELVAQAPTARPHNSGLAQQQCYAR</sequence>
<organism evidence="2 3">
    <name type="scientific">Aerosakkonema funiforme FACHB-1375</name>
    <dbReference type="NCBI Taxonomy" id="2949571"/>
    <lineage>
        <taxon>Bacteria</taxon>
        <taxon>Bacillati</taxon>
        <taxon>Cyanobacteriota</taxon>
        <taxon>Cyanophyceae</taxon>
        <taxon>Oscillatoriophycideae</taxon>
        <taxon>Aerosakkonematales</taxon>
        <taxon>Aerosakkonemataceae</taxon>
        <taxon>Aerosakkonema</taxon>
    </lineage>
</organism>
<dbReference type="InterPro" id="IPR011050">
    <property type="entry name" value="Pectin_lyase_fold/virulence"/>
</dbReference>
<name>A0A926ZIL3_9CYAN</name>
<reference evidence="2" key="2">
    <citation type="submission" date="2020-08" db="EMBL/GenBank/DDBJ databases">
        <authorList>
            <person name="Chen M."/>
            <person name="Teng W."/>
            <person name="Zhao L."/>
            <person name="Hu C."/>
            <person name="Zhou Y."/>
            <person name="Han B."/>
            <person name="Song L."/>
            <person name="Shu W."/>
        </authorList>
    </citation>
    <scope>NUCLEOTIDE SEQUENCE</scope>
    <source>
        <strain evidence="2">FACHB-1375</strain>
    </source>
</reference>
<gene>
    <name evidence="2" type="ORF">H6G03_24405</name>
</gene>
<dbReference type="AlphaFoldDB" id="A0A926ZIL3"/>
<comment type="caution">
    <text evidence="2">The sequence shown here is derived from an EMBL/GenBank/DDBJ whole genome shotgun (WGS) entry which is preliminary data.</text>
</comment>
<dbReference type="EMBL" id="JACJPW010000074">
    <property type="protein sequence ID" value="MBD2184175.1"/>
    <property type="molecule type" value="Genomic_DNA"/>
</dbReference>